<reference evidence="14" key="2">
    <citation type="submission" date="2022-10" db="EMBL/GenBank/DDBJ databases">
        <authorList>
            <person name="Aronson H.S."/>
        </authorList>
    </citation>
    <scope>NUCLEOTIDE SEQUENCE</scope>
    <source>
        <strain evidence="14">RS19-109</strain>
    </source>
</reference>
<feature type="binding site" evidence="9">
    <location>
        <begin position="520"/>
        <end position="523"/>
    </location>
    <ligand>
        <name>GTP</name>
        <dbReference type="ChEBI" id="CHEBI:37565"/>
    </ligand>
</feature>
<dbReference type="FunFam" id="3.40.50.10050:FF:000001">
    <property type="entry name" value="Translation initiation factor IF-2"/>
    <property type="match status" value="1"/>
</dbReference>
<evidence type="ECO:0000256" key="4">
    <source>
        <dbReference type="ARBA" id="ARBA00022490"/>
    </source>
</evidence>
<dbReference type="InterPro" id="IPR000795">
    <property type="entry name" value="T_Tr_GTP-bd_dom"/>
</dbReference>
<dbReference type="CDD" id="cd03702">
    <property type="entry name" value="IF2_mtIF2_II"/>
    <property type="match status" value="1"/>
</dbReference>
<evidence type="ECO:0000256" key="11">
    <source>
        <dbReference type="RuleBase" id="RU000645"/>
    </source>
</evidence>
<evidence type="ECO:0000313" key="14">
    <source>
        <dbReference type="EMBL" id="MDG4474883.1"/>
    </source>
</evidence>
<dbReference type="PANTHER" id="PTHR43381:SF5">
    <property type="entry name" value="TR-TYPE G DOMAIN-CONTAINING PROTEIN"/>
    <property type="match status" value="1"/>
</dbReference>
<dbReference type="InterPro" id="IPR044145">
    <property type="entry name" value="IF2_II"/>
</dbReference>
<keyword evidence="5 9" id="KW-0396">Initiation factor</keyword>
<dbReference type="InterPro" id="IPR015760">
    <property type="entry name" value="TIF_IF2"/>
</dbReference>
<accession>A0A9X4MG19</accession>
<evidence type="ECO:0000256" key="10">
    <source>
        <dbReference type="RuleBase" id="RU000644"/>
    </source>
</evidence>
<dbReference type="Gene3D" id="1.10.10.2480">
    <property type="match status" value="1"/>
</dbReference>
<feature type="domain" description="Tr-type G" evidence="13">
    <location>
        <begin position="411"/>
        <end position="580"/>
    </location>
</feature>
<feature type="binding site" evidence="9">
    <location>
        <begin position="420"/>
        <end position="427"/>
    </location>
    <ligand>
        <name>GTP</name>
        <dbReference type="ChEBI" id="CHEBI:37565"/>
    </ligand>
</feature>
<dbReference type="InterPro" id="IPR004161">
    <property type="entry name" value="EFTu-like_2"/>
</dbReference>
<dbReference type="Gene3D" id="3.40.50.10050">
    <property type="entry name" value="Translation initiation factor IF- 2, domain 3"/>
    <property type="match status" value="1"/>
</dbReference>
<dbReference type="SUPFAM" id="SSF52156">
    <property type="entry name" value="Initiation factor IF2/eIF5b, domain 3"/>
    <property type="match status" value="1"/>
</dbReference>
<gene>
    <name evidence="9 14" type="primary">infB</name>
    <name evidence="14" type="ORF">OLX77_01745</name>
</gene>
<comment type="similarity">
    <text evidence="2 9 10">Belongs to the TRAFAC class translation factor GTPase superfamily. Classic translation factor GTPase family. IF-2 subfamily.</text>
</comment>
<dbReference type="Gene3D" id="3.40.50.300">
    <property type="entry name" value="P-loop containing nucleotide triphosphate hydrolases"/>
    <property type="match status" value="1"/>
</dbReference>
<dbReference type="FunFam" id="2.40.30.10:FF:000008">
    <property type="entry name" value="Translation initiation factor IF-2"/>
    <property type="match status" value="1"/>
</dbReference>
<evidence type="ECO:0000259" key="13">
    <source>
        <dbReference type="PROSITE" id="PS51722"/>
    </source>
</evidence>
<dbReference type="InterPro" id="IPR009000">
    <property type="entry name" value="Transl_B-barrel_sf"/>
</dbReference>
<dbReference type="Pfam" id="PF03144">
    <property type="entry name" value="GTP_EFTU_D2"/>
    <property type="match status" value="1"/>
</dbReference>
<evidence type="ECO:0000256" key="12">
    <source>
        <dbReference type="SAM" id="MobiDB-lite"/>
    </source>
</evidence>
<dbReference type="InterPro" id="IPR036925">
    <property type="entry name" value="TIF_IF2_dom3_sf"/>
</dbReference>
<dbReference type="NCBIfam" id="TIGR00231">
    <property type="entry name" value="small_GTP"/>
    <property type="match status" value="1"/>
</dbReference>
<dbReference type="Pfam" id="PF11987">
    <property type="entry name" value="IF-2"/>
    <property type="match status" value="1"/>
</dbReference>
<evidence type="ECO:0000256" key="5">
    <source>
        <dbReference type="ARBA" id="ARBA00022540"/>
    </source>
</evidence>
<feature type="region of interest" description="Disordered" evidence="12">
    <location>
        <begin position="135"/>
        <end position="156"/>
    </location>
</feature>
<reference evidence="14" key="1">
    <citation type="journal article" date="2022" name="bioRxiv">
        <title>Thiovibrio frasassiensisgen. nov., sp. nov., an autotrophic, elemental sulfur disproportionating bacterium isolated from sulfidic karst sediment, and proposal of Thiovibrionaceae fam. nov.</title>
        <authorList>
            <person name="Aronson H."/>
            <person name="Thomas C."/>
            <person name="Bhattacharyya M."/>
            <person name="Eckstein S."/>
            <person name="Jensen S."/>
            <person name="Barco R."/>
            <person name="Macalady J."/>
            <person name="Amend J."/>
        </authorList>
    </citation>
    <scope>NUCLEOTIDE SEQUENCE</scope>
    <source>
        <strain evidence="14">RS19-109</strain>
    </source>
</reference>
<dbReference type="CDD" id="cd01887">
    <property type="entry name" value="IF2_eIF5B"/>
    <property type="match status" value="1"/>
</dbReference>
<dbReference type="SUPFAM" id="SSF50447">
    <property type="entry name" value="Translation proteins"/>
    <property type="match status" value="2"/>
</dbReference>
<dbReference type="HAMAP" id="MF_00100_B">
    <property type="entry name" value="IF_2_B"/>
    <property type="match status" value="1"/>
</dbReference>
<dbReference type="SUPFAM" id="SSF52540">
    <property type="entry name" value="P-loop containing nucleoside triphosphate hydrolases"/>
    <property type="match status" value="1"/>
</dbReference>
<dbReference type="AlphaFoldDB" id="A0A9X4MG19"/>
<dbReference type="CDD" id="cd03692">
    <property type="entry name" value="mtIF2_IVc"/>
    <property type="match status" value="1"/>
</dbReference>
<keyword evidence="15" id="KW-1185">Reference proteome</keyword>
<dbReference type="FunFam" id="2.40.30.10:FF:000007">
    <property type="entry name" value="Translation initiation factor IF-2"/>
    <property type="match status" value="1"/>
</dbReference>
<evidence type="ECO:0000256" key="6">
    <source>
        <dbReference type="ARBA" id="ARBA00022741"/>
    </source>
</evidence>
<evidence type="ECO:0000313" key="15">
    <source>
        <dbReference type="Proteomes" id="UP001154240"/>
    </source>
</evidence>
<dbReference type="PROSITE" id="PS01176">
    <property type="entry name" value="IF2"/>
    <property type="match status" value="1"/>
</dbReference>
<keyword evidence="4 9" id="KW-0963">Cytoplasm</keyword>
<feature type="binding site" evidence="9">
    <location>
        <begin position="466"/>
        <end position="470"/>
    </location>
    <ligand>
        <name>GTP</name>
        <dbReference type="ChEBI" id="CHEBI:37565"/>
    </ligand>
</feature>
<dbReference type="Pfam" id="PF22042">
    <property type="entry name" value="EF-G_D2"/>
    <property type="match status" value="1"/>
</dbReference>
<name>A0A9X4MG19_9BACT</name>
<dbReference type="InterPro" id="IPR005225">
    <property type="entry name" value="Small_GTP-bd"/>
</dbReference>
<evidence type="ECO:0000256" key="9">
    <source>
        <dbReference type="HAMAP-Rule" id="MF_00100"/>
    </source>
</evidence>
<keyword evidence="8 9" id="KW-0342">GTP-binding</keyword>
<dbReference type="EMBL" id="JAPHEH010000001">
    <property type="protein sequence ID" value="MDG4474883.1"/>
    <property type="molecule type" value="Genomic_DNA"/>
</dbReference>
<dbReference type="NCBIfam" id="TIGR00487">
    <property type="entry name" value="IF-2"/>
    <property type="match status" value="1"/>
</dbReference>
<proteinExistence type="inferred from homology"/>
<feature type="region of interest" description="G-domain" evidence="9">
    <location>
        <begin position="414"/>
        <end position="562"/>
    </location>
</feature>
<dbReference type="GO" id="GO:0005829">
    <property type="term" value="C:cytosol"/>
    <property type="evidence" value="ECO:0007669"/>
    <property type="project" value="TreeGrafter"/>
</dbReference>
<evidence type="ECO:0000256" key="1">
    <source>
        <dbReference type="ARBA" id="ARBA00004496"/>
    </source>
</evidence>
<evidence type="ECO:0000256" key="8">
    <source>
        <dbReference type="ARBA" id="ARBA00023134"/>
    </source>
</evidence>
<dbReference type="GO" id="GO:0003924">
    <property type="term" value="F:GTPase activity"/>
    <property type="evidence" value="ECO:0007669"/>
    <property type="project" value="UniProtKB-UniRule"/>
</dbReference>
<comment type="subcellular location">
    <subcellularLocation>
        <location evidence="1 9 11">Cytoplasm</location>
    </subcellularLocation>
</comment>
<comment type="function">
    <text evidence="9 10">One of the essential components for the initiation of protein synthesis. Protects formylmethionyl-tRNA from spontaneous hydrolysis and promotes its binding to the 30S ribosomal subunits. Also involved in the hydrolysis of GTP during the formation of the 70S ribosomal complex.</text>
</comment>
<comment type="caution">
    <text evidence="14">The sequence shown here is derived from an EMBL/GenBank/DDBJ whole genome shotgun (WGS) entry which is preliminary data.</text>
</comment>
<dbReference type="InterPro" id="IPR023115">
    <property type="entry name" value="TIF_IF2_dom3"/>
</dbReference>
<dbReference type="InterPro" id="IPR053905">
    <property type="entry name" value="EF-G-like_DII"/>
</dbReference>
<dbReference type="InterPro" id="IPR027417">
    <property type="entry name" value="P-loop_NTPase"/>
</dbReference>
<evidence type="ECO:0000256" key="3">
    <source>
        <dbReference type="ARBA" id="ARBA00020675"/>
    </source>
</evidence>
<dbReference type="Proteomes" id="UP001154240">
    <property type="component" value="Unassembled WGS sequence"/>
</dbReference>
<dbReference type="Gene3D" id="2.40.30.10">
    <property type="entry name" value="Translation factors"/>
    <property type="match status" value="2"/>
</dbReference>
<evidence type="ECO:0000256" key="2">
    <source>
        <dbReference type="ARBA" id="ARBA00007733"/>
    </source>
</evidence>
<dbReference type="PROSITE" id="PS51722">
    <property type="entry name" value="G_TR_2"/>
    <property type="match status" value="1"/>
</dbReference>
<dbReference type="InterPro" id="IPR006847">
    <property type="entry name" value="IF2_N"/>
</dbReference>
<dbReference type="FunFam" id="3.40.50.300:FF:000019">
    <property type="entry name" value="Translation initiation factor IF-2"/>
    <property type="match status" value="1"/>
</dbReference>
<keyword evidence="6 9" id="KW-0547">Nucleotide-binding</keyword>
<evidence type="ECO:0000256" key="7">
    <source>
        <dbReference type="ARBA" id="ARBA00022917"/>
    </source>
</evidence>
<protein>
    <recommendedName>
        <fullName evidence="3 9">Translation initiation factor IF-2</fullName>
    </recommendedName>
</protein>
<dbReference type="RefSeq" id="WP_307631863.1">
    <property type="nucleotide sequence ID" value="NZ_JAPHEH010000001.1"/>
</dbReference>
<dbReference type="Pfam" id="PF00009">
    <property type="entry name" value="GTP_EFTU"/>
    <property type="match status" value="1"/>
</dbReference>
<keyword evidence="7 9" id="KW-0648">Protein biosynthesis</keyword>
<sequence length="911" mass="98925">MTKIRVYELAKEAEMENKDLVAALIEMGYAIKSHSSTLEDEIAQEIRQRLGIGQTRTEEKRIQGAGKTTIIRRRTKTVPVEVPPVEELPVKPRPAAVSQEEGEEVGETVQPVEISAESVEEVVRETVAEAKLPAEAKGETEVEPEVSVPSAEEEPEGAMVGSAVAHPEEEEVSGVEAVEEKVEEQAPVVDENHRKGFARVIKRSAIVIAPSAPSRPFTPRPKRVEPVKGRPVVAQAPAAKDEGEKSDALKGKKGKRFVKFTTETAEHDRTKKTPLRSQRQADIDIEDVDDALGGKIPAGLRVGRTLRSGGKKGKRQIVSQQASETKAIKKRIKVLETITVGDLAHRMGLKVGELIAKLLGMGVMATINQALDVDTATLVASDFGYEVEQGVTEEQTIINLEEQEGGGEMLPRPPVVTVMGHVDHGKTSVLDAIRKTDVATGEAGGITQHIGAHYVRSPQGDVVFLDTPGHAAFTEMRSRGAQVTDLVVLVVAADDGVMDQTREAVNHARAANVPILVCVNKIDKPDADPMRVKRELADLNLVSEEWGGDTIFCETSAKTGKGIPELLESIHLQAEFLELKADPNRRAKGHVIEAQLHKGRGPVATVLIEQGTLRLGDACVAGIFYGKVRSLTNDRGESVKEAGPATPVEVQGLSGVPRAGDEFVVLPDEKRARSVSADRQLKSREAELGTTTKISLENLFDKLQEGNVKELRVALRADVQGTLEAFSKAIEDLATDEVKVRILHAGTGTITDSDVLLSAASDAFIIGFNVRPSAKVQELAKNEKVDIRTYDVIYHALDDIKKAMVGLLDARYEEKILGAAEVRETYQVPKVGTIAGCYVTDGKIERNAKVRVVREGVVIFTGQLASLRRFKDDVKDVQSGYECGIGVANYNDLKLGDVLEFFVLKEVEREL</sequence>
<dbReference type="GO" id="GO:0003743">
    <property type="term" value="F:translation initiation factor activity"/>
    <property type="evidence" value="ECO:0007669"/>
    <property type="project" value="UniProtKB-UniRule"/>
</dbReference>
<dbReference type="PANTHER" id="PTHR43381">
    <property type="entry name" value="TRANSLATION INITIATION FACTOR IF-2-RELATED"/>
    <property type="match status" value="1"/>
</dbReference>
<dbReference type="GO" id="GO:0005525">
    <property type="term" value="F:GTP binding"/>
    <property type="evidence" value="ECO:0007669"/>
    <property type="project" value="UniProtKB-KW"/>
</dbReference>
<dbReference type="Pfam" id="PF04760">
    <property type="entry name" value="IF2_N"/>
    <property type="match status" value="2"/>
</dbReference>
<organism evidence="14 15">
    <name type="scientific">Thiovibrio frasassiensis</name>
    <dbReference type="NCBI Taxonomy" id="2984131"/>
    <lineage>
        <taxon>Bacteria</taxon>
        <taxon>Pseudomonadati</taxon>
        <taxon>Thermodesulfobacteriota</taxon>
        <taxon>Desulfobulbia</taxon>
        <taxon>Desulfobulbales</taxon>
        <taxon>Thiovibrionaceae</taxon>
        <taxon>Thiovibrio</taxon>
    </lineage>
</organism>
<dbReference type="InterPro" id="IPR000178">
    <property type="entry name" value="TF_IF2_bacterial-like"/>
</dbReference>